<keyword evidence="1" id="KW-0645">Protease</keyword>
<dbReference type="GO" id="GO:0006508">
    <property type="term" value="P:proteolysis"/>
    <property type="evidence" value="ECO:0007669"/>
    <property type="project" value="UniProtKB-KW"/>
</dbReference>
<sequence>MRDAGAERSGRGRRGPCALAAAILWPLLLLLRFPSTSSLSAVCGKTRFSGNSSGRPTGKIFGGQRAEPERWPWQASLLYLGRHICGAALIDSNWVASAAHCFQRSTNPSDYRILLGYNQLSHPTEHSRQMTVNRIMVHADYNKWHRMGSDITLLQLHRPVEFSSHILPACLPEPTTSLAPDSSCWISGWGMVTEDVFLPEPFQLQEAEVGVMENSVCRSFFQPQYPGQPSSGDYTIHEDMLCAGDLITGKAICRGDSGGPLVCPLNGTWFLMGLSSWSLDCRSPIGPSVFTRLSYFTNWISQKKRESPPLDPALAPPQEMPPALDSMSSQGTVYKPGLCAALPAAHTLLLLLILLGSL</sequence>
<proteinExistence type="predicted"/>
<dbReference type="PRINTS" id="PR00722">
    <property type="entry name" value="CHYMOTRYPSIN"/>
</dbReference>
<reference evidence="8" key="3">
    <citation type="submission" date="2025-09" db="UniProtKB">
        <authorList>
            <consortium name="Ensembl"/>
        </authorList>
    </citation>
    <scope>IDENTIFICATION</scope>
</reference>
<keyword evidence="6" id="KW-0732">Signal</keyword>
<dbReference type="PANTHER" id="PTHR24253">
    <property type="entry name" value="TRANSMEMBRANE PROTEASE SERINE"/>
    <property type="match status" value="1"/>
</dbReference>
<accession>A0A2I3MK29</accession>
<dbReference type="Pfam" id="PF00089">
    <property type="entry name" value="Trypsin"/>
    <property type="match status" value="1"/>
</dbReference>
<dbReference type="GeneTree" id="ENSGT00940000157345"/>
<evidence type="ECO:0000313" key="8">
    <source>
        <dbReference type="Ensembl" id="ENSPANP00000035951.2"/>
    </source>
</evidence>
<dbReference type="PANTHER" id="PTHR24253:SF42">
    <property type="entry name" value="PROTEASE, SERINE 47"/>
    <property type="match status" value="1"/>
</dbReference>
<dbReference type="CDD" id="cd00190">
    <property type="entry name" value="Tryp_SPc"/>
    <property type="match status" value="1"/>
</dbReference>
<dbReference type="GO" id="GO:0004252">
    <property type="term" value="F:serine-type endopeptidase activity"/>
    <property type="evidence" value="ECO:0007669"/>
    <property type="project" value="InterPro"/>
</dbReference>
<evidence type="ECO:0000256" key="2">
    <source>
        <dbReference type="ARBA" id="ARBA00022801"/>
    </source>
</evidence>
<dbReference type="Proteomes" id="UP000028761">
    <property type="component" value="Unplaced"/>
</dbReference>
<evidence type="ECO:0000259" key="7">
    <source>
        <dbReference type="PROSITE" id="PS50240"/>
    </source>
</evidence>
<reference evidence="8" key="2">
    <citation type="submission" date="2025-08" db="UniProtKB">
        <authorList>
            <consortium name="Ensembl"/>
        </authorList>
    </citation>
    <scope>IDENTIFICATION</scope>
</reference>
<dbReference type="InterPro" id="IPR043504">
    <property type="entry name" value="Peptidase_S1_PA_chymotrypsin"/>
</dbReference>
<feature type="compositionally biased region" description="Pro residues" evidence="5">
    <location>
        <begin position="309"/>
        <end position="320"/>
    </location>
</feature>
<dbReference type="AlphaFoldDB" id="A0A2I3MK29"/>
<dbReference type="Gene3D" id="2.40.10.10">
    <property type="entry name" value="Trypsin-like serine proteases"/>
    <property type="match status" value="1"/>
</dbReference>
<evidence type="ECO:0000313" key="9">
    <source>
        <dbReference type="Proteomes" id="UP000028761"/>
    </source>
</evidence>
<dbReference type="InterPro" id="IPR001254">
    <property type="entry name" value="Trypsin_dom"/>
</dbReference>
<dbReference type="Bgee" id="ENSPANG00000033524">
    <property type="expression patterns" value="Expressed in testis and 2 other cell types or tissues"/>
</dbReference>
<dbReference type="InterPro" id="IPR009003">
    <property type="entry name" value="Peptidase_S1_PA"/>
</dbReference>
<keyword evidence="3" id="KW-0720">Serine protease</keyword>
<evidence type="ECO:0000256" key="6">
    <source>
        <dbReference type="SAM" id="SignalP"/>
    </source>
</evidence>
<dbReference type="PROSITE" id="PS00135">
    <property type="entry name" value="TRYPSIN_SER"/>
    <property type="match status" value="1"/>
</dbReference>
<evidence type="ECO:0000256" key="4">
    <source>
        <dbReference type="ARBA" id="ARBA00023157"/>
    </source>
</evidence>
<dbReference type="OMA" id="CFQKSHE"/>
<dbReference type="SMART" id="SM00020">
    <property type="entry name" value="Tryp_SPc"/>
    <property type="match status" value="1"/>
</dbReference>
<feature type="region of interest" description="Disordered" evidence="5">
    <location>
        <begin position="306"/>
        <end position="328"/>
    </location>
</feature>
<dbReference type="InterPro" id="IPR001314">
    <property type="entry name" value="Peptidase_S1A"/>
</dbReference>
<feature type="domain" description="Peptidase S1" evidence="7">
    <location>
        <begin position="60"/>
        <end position="305"/>
    </location>
</feature>
<organism evidence="8 9">
    <name type="scientific">Papio anubis</name>
    <name type="common">Olive baboon</name>
    <dbReference type="NCBI Taxonomy" id="9555"/>
    <lineage>
        <taxon>Eukaryota</taxon>
        <taxon>Metazoa</taxon>
        <taxon>Chordata</taxon>
        <taxon>Craniata</taxon>
        <taxon>Vertebrata</taxon>
        <taxon>Euteleostomi</taxon>
        <taxon>Mammalia</taxon>
        <taxon>Eutheria</taxon>
        <taxon>Euarchontoglires</taxon>
        <taxon>Primates</taxon>
        <taxon>Haplorrhini</taxon>
        <taxon>Catarrhini</taxon>
        <taxon>Cercopithecidae</taxon>
        <taxon>Cercopithecinae</taxon>
        <taxon>Papio</taxon>
    </lineage>
</organism>
<keyword evidence="2" id="KW-0378">Hydrolase</keyword>
<protein>
    <recommendedName>
        <fullName evidence="7">Peptidase S1 domain-containing protein</fullName>
    </recommendedName>
</protein>
<reference evidence="9" key="1">
    <citation type="submission" date="2012-03" db="EMBL/GenBank/DDBJ databases">
        <title>Whole Genome Assembly of Papio anubis.</title>
        <authorList>
            <person name="Liu Y.L."/>
            <person name="Abraham K.A."/>
            <person name="Akbar H.A."/>
            <person name="Ali S.A."/>
            <person name="Anosike U.A."/>
            <person name="Aqrawi P.A."/>
            <person name="Arias F.A."/>
            <person name="Attaway T.A."/>
            <person name="Awwad R.A."/>
            <person name="Babu C.B."/>
            <person name="Bandaranaike D.B."/>
            <person name="Battles P.B."/>
            <person name="Bell A.B."/>
            <person name="Beltran B.B."/>
            <person name="Berhane-Mersha D.B."/>
            <person name="Bess C.B."/>
            <person name="Bickham C.B."/>
            <person name="Bolden T.B."/>
            <person name="Carter K.C."/>
            <person name="Chau D.C."/>
            <person name="Chavez A.C."/>
            <person name="Clerc-Blankenburg K.C."/>
            <person name="Coyle M.C."/>
            <person name="Dao M.D."/>
            <person name="Davila M.L.D."/>
            <person name="Davy-Carroll L.D."/>
            <person name="Denson S.D."/>
            <person name="Dinh H.D."/>
            <person name="Fernandez S.F."/>
            <person name="Fernando P.F."/>
            <person name="Forbes L.F."/>
            <person name="Francis C.F."/>
            <person name="Francisco L.F."/>
            <person name="Fu Q.F."/>
            <person name="Garcia-Iii R.G."/>
            <person name="Garrett T.G."/>
            <person name="Gross S.G."/>
            <person name="Gubbala S.G."/>
            <person name="Hirani K.H."/>
            <person name="Hogues M.H."/>
            <person name="Hollins B.H."/>
            <person name="Jackson L.J."/>
            <person name="Javaid M.J."/>
            <person name="Jhangiani S.J."/>
            <person name="Johnson A.J."/>
            <person name="Johnson B.J."/>
            <person name="Jones J.J."/>
            <person name="Joshi V.J."/>
            <person name="Kalu J.K."/>
            <person name="Khan N.K."/>
            <person name="Korchina V.K."/>
            <person name="Kovar C.K."/>
            <person name="Lago L.L."/>
            <person name="Lara F.L."/>
            <person name="Le T.-K.L."/>
            <person name="Lee S.L."/>
            <person name="Legall-Iii F.L."/>
            <person name="Lemon S.L."/>
            <person name="Liu J.L."/>
            <person name="Liu Y.-S.L."/>
            <person name="Liyanage D.L."/>
            <person name="Lopez J.L."/>
            <person name="Lorensuhewa L.L."/>
            <person name="Mata R.M."/>
            <person name="Mathew T.M."/>
            <person name="Mercado C.M."/>
            <person name="Mercado I.M."/>
            <person name="Morales K.M."/>
            <person name="Morgan M.M."/>
            <person name="Munidasa M.M."/>
            <person name="Ngo D.N."/>
            <person name="Nguyen L.N."/>
            <person name="Nguyen T.N."/>
            <person name="Nguyen N.N."/>
            <person name="Obregon M.O."/>
            <person name="Okwuonu G.O."/>
            <person name="Ongeri F.O."/>
            <person name="Onwere C.O."/>
            <person name="Osifeso I.O."/>
            <person name="Parra A.P."/>
            <person name="Patil S.P."/>
            <person name="Perez A.P."/>
            <person name="Perez Y.P."/>
            <person name="Pham C.P."/>
            <person name="Pu L.-L.P."/>
            <person name="Puazo M.P."/>
            <person name="Quiroz J.Q."/>
            <person name="Rouhana J.R."/>
            <person name="Ruiz M.R."/>
            <person name="Ruiz S.-J.R."/>
            <person name="Saada N.S."/>
            <person name="Santibanez J.S."/>
            <person name="Scheel M.S."/>
            <person name="Schneider B.S."/>
            <person name="Simmons D.S."/>
            <person name="Sisson I.S."/>
            <person name="Tang L.-Y.T."/>
            <person name="Thornton R.T."/>
            <person name="Tisius J.T."/>
            <person name="Toledanes G.T."/>
            <person name="Trejos Z.T."/>
            <person name="Usmani K.U."/>
            <person name="Varghese R.V."/>
            <person name="Vattathil S.V."/>
            <person name="Vee V.V."/>
            <person name="Walker D.W."/>
            <person name="Weissenberger G.W."/>
            <person name="White C.W."/>
            <person name="Williams A.W."/>
            <person name="Woodworth J.W."/>
            <person name="Wright R.W."/>
            <person name="Zhu Y.Z."/>
            <person name="Han Y.H."/>
            <person name="Newsham I.N."/>
            <person name="Nazareth L.N."/>
            <person name="Worley K.W."/>
            <person name="Muzny D.M."/>
            <person name="Rogers J.R."/>
            <person name="Gibbs R.G."/>
        </authorList>
    </citation>
    <scope>NUCLEOTIDE SEQUENCE [LARGE SCALE GENOMIC DNA]</scope>
</reference>
<dbReference type="PROSITE" id="PS50240">
    <property type="entry name" value="TRYPSIN_DOM"/>
    <property type="match status" value="1"/>
</dbReference>
<dbReference type="KEGG" id="panu:101020983"/>
<keyword evidence="4" id="KW-1015">Disulfide bond</keyword>
<feature type="chain" id="PRO_5035149733" description="Peptidase S1 domain-containing protein" evidence="6">
    <location>
        <begin position="39"/>
        <end position="358"/>
    </location>
</feature>
<dbReference type="GeneID" id="101020983"/>
<dbReference type="InterPro" id="IPR033116">
    <property type="entry name" value="TRYPSIN_SER"/>
</dbReference>
<dbReference type="Ensembl" id="ENSPANT00000044376.2">
    <property type="protein sequence ID" value="ENSPANP00000035951.2"/>
    <property type="gene ID" value="ENSPANG00000033524.2"/>
</dbReference>
<evidence type="ECO:0000256" key="1">
    <source>
        <dbReference type="ARBA" id="ARBA00022670"/>
    </source>
</evidence>
<keyword evidence="9" id="KW-1185">Reference proteome</keyword>
<name>A0A2I3MK29_PAPAN</name>
<dbReference type="SUPFAM" id="SSF50494">
    <property type="entry name" value="Trypsin-like serine proteases"/>
    <property type="match status" value="1"/>
</dbReference>
<feature type="signal peptide" evidence="6">
    <location>
        <begin position="1"/>
        <end position="38"/>
    </location>
</feature>
<dbReference type="RefSeq" id="XP_009183421.2">
    <property type="nucleotide sequence ID" value="XM_009185157.4"/>
</dbReference>
<evidence type="ECO:0000256" key="5">
    <source>
        <dbReference type="SAM" id="MobiDB-lite"/>
    </source>
</evidence>
<evidence type="ECO:0000256" key="3">
    <source>
        <dbReference type="ARBA" id="ARBA00022825"/>
    </source>
</evidence>
<dbReference type="FunFam" id="2.40.10.10:FF:000039">
    <property type="entry name" value="Brain-specific serine protease 4"/>
    <property type="match status" value="1"/>
</dbReference>